<dbReference type="SUPFAM" id="SSF56672">
    <property type="entry name" value="DNA/RNA polymerases"/>
    <property type="match status" value="2"/>
</dbReference>
<dbReference type="AlphaFoldDB" id="A0A6S7IQX7"/>
<dbReference type="InterPro" id="IPR043502">
    <property type="entry name" value="DNA/RNA_pol_sf"/>
</dbReference>
<proteinExistence type="predicted"/>
<dbReference type="Proteomes" id="UP001152795">
    <property type="component" value="Unassembled WGS sequence"/>
</dbReference>
<keyword evidence="2" id="KW-1185">Reference proteome</keyword>
<protein>
    <submittedName>
        <fullName evidence="1">Uncharacterized protein</fullName>
    </submittedName>
</protein>
<comment type="caution">
    <text evidence="1">The sequence shown here is derived from an EMBL/GenBank/DDBJ whole genome shotgun (WGS) entry which is preliminary data.</text>
</comment>
<dbReference type="Pfam" id="PF00078">
    <property type="entry name" value="RVT_1"/>
    <property type="match status" value="2"/>
</dbReference>
<evidence type="ECO:0000313" key="2">
    <source>
        <dbReference type="Proteomes" id="UP001152795"/>
    </source>
</evidence>
<dbReference type="InterPro" id="IPR000477">
    <property type="entry name" value="RT_dom"/>
</dbReference>
<dbReference type="PROSITE" id="PS50878">
    <property type="entry name" value="RT_POL"/>
    <property type="match status" value="1"/>
</dbReference>
<accession>A0A6S7IQX7</accession>
<gene>
    <name evidence="1" type="ORF">PACLA_8A010901</name>
</gene>
<dbReference type="PANTHER" id="PTHR19446">
    <property type="entry name" value="REVERSE TRANSCRIPTASES"/>
    <property type="match status" value="1"/>
</dbReference>
<evidence type="ECO:0000313" key="1">
    <source>
        <dbReference type="EMBL" id="CAB4019270.1"/>
    </source>
</evidence>
<dbReference type="CDD" id="cd01650">
    <property type="entry name" value="RT_nLTR_like"/>
    <property type="match status" value="1"/>
</dbReference>
<name>A0A6S7IQX7_PARCT</name>
<sequence>MDTIISDHLPVYAVLNMKLPKPLPQYILTRSYKDYDGERFTGHLASRSQELISIFSDSNVNSKLDNFNNVLLTTLAVHAPVRITKIQNRSCPFITTDIKNQMFHSDQLHRRYKRQQKRAAETAEVLALQNNLNISTELEPQNRRSELFSTELLKFTPVTCTEVERIITTMPSNKSPGPDKISMRIIKDCLPVILGPLTDIMNNSFTTSVFPKSWKIAEIIPPLKEAVFLNCTDRLSSQQSGNKKFHSTEQLSILVNDFLLKSIDNKNLTALVLLDPYKVFDSVDHSILLKKLSNIGVLGEALNWFESYITDRKQFVCIGSSISEVLPITNGVPQGAILSPLLFCIYINDLSRVPQASELESFVDHSKIFMSFPIEDIARAKTKIEEDLKLLAGFEGDNLNNNLISDSTPDTVEILQNIFTKPWSKLPETIIPSLEDVASSLRQENPPTPSIGQVKTALKQLNPKKATGSDGIPAWVLKRYCEELAPIVHDIICASIKECEYPTAYKHALVIPVPKVNPPRDIENDFRQISILPQMAKVLEKLQLKLNLPSSRINDNQHAFTSKRSTVSALTNISQNWFIVTDNTHSAKNGVHALFIDFSKAFDLVDHGILLRKLAEMNVTKAFWLWTRSFLEDRRQQAKLAGTLSSVKPCPTGVPQGSVMSPALFNIRINDIENSIPDGLSINICKYADDCTQDEVVSQGITVDTRAIEEFLTYQISIPARFKGKTAGLLGFWDDSKDQEFLLPNGSFIHTNSSYRKLHNEFGQKCKF</sequence>
<dbReference type="EMBL" id="CACRXK020010384">
    <property type="protein sequence ID" value="CAB4019270.1"/>
    <property type="molecule type" value="Genomic_DNA"/>
</dbReference>
<reference evidence="1" key="1">
    <citation type="submission" date="2020-04" db="EMBL/GenBank/DDBJ databases">
        <authorList>
            <person name="Alioto T."/>
            <person name="Alioto T."/>
            <person name="Gomez Garrido J."/>
        </authorList>
    </citation>
    <scope>NUCLEOTIDE SEQUENCE</scope>
    <source>
        <strain evidence="1">A484AB</strain>
    </source>
</reference>
<organism evidence="1 2">
    <name type="scientific">Paramuricea clavata</name>
    <name type="common">Red gorgonian</name>
    <name type="synonym">Violescent sea-whip</name>
    <dbReference type="NCBI Taxonomy" id="317549"/>
    <lineage>
        <taxon>Eukaryota</taxon>
        <taxon>Metazoa</taxon>
        <taxon>Cnidaria</taxon>
        <taxon>Anthozoa</taxon>
        <taxon>Octocorallia</taxon>
        <taxon>Malacalcyonacea</taxon>
        <taxon>Plexauridae</taxon>
        <taxon>Paramuricea</taxon>
    </lineage>
</organism>